<organism evidence="1 2">
    <name type="scientific">Phytophthora megakarya</name>
    <dbReference type="NCBI Taxonomy" id="4795"/>
    <lineage>
        <taxon>Eukaryota</taxon>
        <taxon>Sar</taxon>
        <taxon>Stramenopiles</taxon>
        <taxon>Oomycota</taxon>
        <taxon>Peronosporomycetes</taxon>
        <taxon>Peronosporales</taxon>
        <taxon>Peronosporaceae</taxon>
        <taxon>Phytophthora</taxon>
    </lineage>
</organism>
<gene>
    <name evidence="1" type="ORF">PHMEG_00041517</name>
</gene>
<dbReference type="Proteomes" id="UP000198211">
    <property type="component" value="Unassembled WGS sequence"/>
</dbReference>
<dbReference type="EMBL" id="NBNE01023107">
    <property type="protein sequence ID" value="OWY90375.1"/>
    <property type="molecule type" value="Genomic_DNA"/>
</dbReference>
<proteinExistence type="predicted"/>
<name>A0A225UBE9_9STRA</name>
<reference evidence="2" key="1">
    <citation type="submission" date="2017-03" db="EMBL/GenBank/DDBJ databases">
        <title>Phytopthora megakarya and P. palmivora, two closely related causual agents of cacao black pod achieved similar genome size and gene model numbers by different mechanisms.</title>
        <authorList>
            <person name="Ali S."/>
            <person name="Shao J."/>
            <person name="Larry D.J."/>
            <person name="Kronmiller B."/>
            <person name="Shen D."/>
            <person name="Strem M.D."/>
            <person name="Melnick R.L."/>
            <person name="Guiltinan M.J."/>
            <person name="Tyler B.M."/>
            <person name="Meinhardt L.W."/>
            <person name="Bailey B.A."/>
        </authorList>
    </citation>
    <scope>NUCLEOTIDE SEQUENCE [LARGE SCALE GENOMIC DNA]</scope>
    <source>
        <strain evidence="2">zdho120</strain>
    </source>
</reference>
<evidence type="ECO:0000313" key="1">
    <source>
        <dbReference type="EMBL" id="OWY90375.1"/>
    </source>
</evidence>
<evidence type="ECO:0000313" key="2">
    <source>
        <dbReference type="Proteomes" id="UP000198211"/>
    </source>
</evidence>
<keyword evidence="2" id="KW-1185">Reference proteome</keyword>
<dbReference type="AlphaFoldDB" id="A0A225UBE9"/>
<accession>A0A225UBE9</accession>
<protein>
    <submittedName>
        <fullName evidence="1">Uncharacterized protein</fullName>
    </submittedName>
</protein>
<sequence>ICWHPMTTKRALYRSRVPSLLNFRLNTHLQARARLPAGSLTSVHVLFFRSDAISASVASLHLAASGRAIASR</sequence>
<feature type="non-terminal residue" evidence="1">
    <location>
        <position position="1"/>
    </location>
</feature>
<comment type="caution">
    <text evidence="1">The sequence shown here is derived from an EMBL/GenBank/DDBJ whole genome shotgun (WGS) entry which is preliminary data.</text>
</comment>